<sequence length="547" mass="60546" precursor="true">MRHHWMKVAVALAACWSLPSVLAQQGGVDPVARAIDTNGDGSLDSAELKSAAASIRKLDANGDGTVSLDEVTGRTNSSQGRGGGSRSSGSRLGGYTTPPPANEVPDHPFNIIVGRLTDDSATIRVLFHSDVKASVTYGDRSGELPSKTDAEDLRAGEPFDFVIDSLAKNTRYFYRVVYQSDGRTRQSDEFTFHTQRDKDSSFVFTVQADSHLDENTSGDVYLRTLDNALADQPDFHVALGDTFMTGKYVKPELSQPQYLAQRYYLGRLCHSAALYFALGNHDGESGNRGSNVWATTTRKRYLPNPFPNRFYTGNDRRERDVGLPENYYEFEWGNAQFIVLDPFRHTTTRPRGKGNTGGGNSDNWYWTLGEQQYEWLGRSLDESDAELRFVFLHHLVGGSDRNQRGGAEAARLWEWGGQGASGKDEFAQHRPGWEKPIHQMLVDHGVDVVFHGHDHMFIKQDLDGIVYQLVPQPGHPRSGTKSAKEYGYLSGEVQGSSGHVRVRVRGDSARVDYVRAYLPVAEGGGRKNGDVSYSYMLSSESGGRSGR</sequence>
<dbReference type="Pfam" id="PF00149">
    <property type="entry name" value="Metallophos"/>
    <property type="match status" value="1"/>
</dbReference>
<evidence type="ECO:0000259" key="4">
    <source>
        <dbReference type="Pfam" id="PF13202"/>
    </source>
</evidence>
<dbReference type="InterPro" id="IPR011992">
    <property type="entry name" value="EF-hand-dom_pair"/>
</dbReference>
<keyword evidence="6" id="KW-1185">Reference proteome</keyword>
<dbReference type="Gene3D" id="1.10.238.10">
    <property type="entry name" value="EF-hand"/>
    <property type="match status" value="1"/>
</dbReference>
<gene>
    <name evidence="5" type="ORF">Enr13x_21120</name>
</gene>
<dbReference type="CDD" id="cd00051">
    <property type="entry name" value="EFh"/>
    <property type="match status" value="1"/>
</dbReference>
<dbReference type="PANTHER" id="PTHR43143">
    <property type="entry name" value="METALLOPHOSPHOESTERASE, CALCINEURIN SUPERFAMILY"/>
    <property type="match status" value="1"/>
</dbReference>
<dbReference type="KEGG" id="snep:Enr13x_21120"/>
<evidence type="ECO:0000256" key="1">
    <source>
        <dbReference type="SAM" id="MobiDB-lite"/>
    </source>
</evidence>
<dbReference type="InterPro" id="IPR051918">
    <property type="entry name" value="STPP_CPPED1"/>
</dbReference>
<dbReference type="InterPro" id="IPR029052">
    <property type="entry name" value="Metallo-depent_PP-like"/>
</dbReference>
<feature type="region of interest" description="Disordered" evidence="1">
    <location>
        <begin position="63"/>
        <end position="106"/>
    </location>
</feature>
<dbReference type="GO" id="GO:0016787">
    <property type="term" value="F:hydrolase activity"/>
    <property type="evidence" value="ECO:0007669"/>
    <property type="project" value="InterPro"/>
</dbReference>
<feature type="domain" description="EF-hand" evidence="4">
    <location>
        <begin position="33"/>
        <end position="49"/>
    </location>
</feature>
<accession>A0A518HNC7</accession>
<reference evidence="5 6" key="1">
    <citation type="submission" date="2019-03" db="EMBL/GenBank/DDBJ databases">
        <title>Deep-cultivation of Planctomycetes and their phenomic and genomic characterization uncovers novel biology.</title>
        <authorList>
            <person name="Wiegand S."/>
            <person name="Jogler M."/>
            <person name="Boedeker C."/>
            <person name="Pinto D."/>
            <person name="Vollmers J."/>
            <person name="Rivas-Marin E."/>
            <person name="Kohn T."/>
            <person name="Peeters S.H."/>
            <person name="Heuer A."/>
            <person name="Rast P."/>
            <person name="Oberbeckmann S."/>
            <person name="Bunk B."/>
            <person name="Jeske O."/>
            <person name="Meyerdierks A."/>
            <person name="Storesund J.E."/>
            <person name="Kallscheuer N."/>
            <person name="Luecker S."/>
            <person name="Lage O.M."/>
            <person name="Pohl T."/>
            <person name="Merkel B.J."/>
            <person name="Hornburger P."/>
            <person name="Mueller R.-W."/>
            <person name="Bruemmer F."/>
            <person name="Labrenz M."/>
            <person name="Spormann A.M."/>
            <person name="Op den Camp H."/>
            <person name="Overmann J."/>
            <person name="Amann R."/>
            <person name="Jetten M.S.M."/>
            <person name="Mascher T."/>
            <person name="Medema M.H."/>
            <person name="Devos D.P."/>
            <person name="Kaster A.-K."/>
            <person name="Ovreas L."/>
            <person name="Rohde M."/>
            <person name="Galperin M.Y."/>
            <person name="Jogler C."/>
        </authorList>
    </citation>
    <scope>NUCLEOTIDE SEQUENCE [LARGE SCALE GENOMIC DNA]</scope>
    <source>
        <strain evidence="5 6">Enr13</strain>
    </source>
</reference>
<feature type="signal peptide" evidence="2">
    <location>
        <begin position="1"/>
        <end position="23"/>
    </location>
</feature>
<evidence type="ECO:0000313" key="6">
    <source>
        <dbReference type="Proteomes" id="UP000319004"/>
    </source>
</evidence>
<dbReference type="GO" id="GO:0005509">
    <property type="term" value="F:calcium ion binding"/>
    <property type="evidence" value="ECO:0007669"/>
    <property type="project" value="InterPro"/>
</dbReference>
<dbReference type="RefSeq" id="WP_145385926.1">
    <property type="nucleotide sequence ID" value="NZ_CP037423.1"/>
</dbReference>
<keyword evidence="2" id="KW-0732">Signal</keyword>
<feature type="chain" id="PRO_5021995053" evidence="2">
    <location>
        <begin position="24"/>
        <end position="547"/>
    </location>
</feature>
<dbReference type="InterPro" id="IPR004843">
    <property type="entry name" value="Calcineurin-like_PHP"/>
</dbReference>
<dbReference type="SUPFAM" id="SSF47473">
    <property type="entry name" value="EF-hand"/>
    <property type="match status" value="1"/>
</dbReference>
<feature type="domain" description="Calcineurin-like phosphoesterase" evidence="3">
    <location>
        <begin position="204"/>
        <end position="456"/>
    </location>
</feature>
<evidence type="ECO:0000313" key="5">
    <source>
        <dbReference type="EMBL" id="QDV42267.1"/>
    </source>
</evidence>
<dbReference type="OrthoDB" id="9809781at2"/>
<proteinExistence type="predicted"/>
<dbReference type="AlphaFoldDB" id="A0A518HNC7"/>
<evidence type="ECO:0000256" key="2">
    <source>
        <dbReference type="SAM" id="SignalP"/>
    </source>
</evidence>
<protein>
    <submittedName>
        <fullName evidence="5">Calcineurin-like phosphoesterase</fullName>
    </submittedName>
</protein>
<evidence type="ECO:0000259" key="3">
    <source>
        <dbReference type="Pfam" id="PF00149"/>
    </source>
</evidence>
<dbReference type="InterPro" id="IPR018247">
    <property type="entry name" value="EF_Hand_1_Ca_BS"/>
</dbReference>
<dbReference type="InterPro" id="IPR002048">
    <property type="entry name" value="EF_hand_dom"/>
</dbReference>
<name>A0A518HNC7_9BACT</name>
<dbReference type="Proteomes" id="UP000319004">
    <property type="component" value="Chromosome"/>
</dbReference>
<feature type="compositionally biased region" description="Low complexity" evidence="1">
    <location>
        <begin position="87"/>
        <end position="96"/>
    </location>
</feature>
<dbReference type="Gene3D" id="3.60.21.10">
    <property type="match status" value="1"/>
</dbReference>
<dbReference type="PROSITE" id="PS00018">
    <property type="entry name" value="EF_HAND_1"/>
    <property type="match status" value="2"/>
</dbReference>
<dbReference type="EMBL" id="CP037423">
    <property type="protein sequence ID" value="QDV42267.1"/>
    <property type="molecule type" value="Genomic_DNA"/>
</dbReference>
<organism evidence="5 6">
    <name type="scientific">Stieleria neptunia</name>
    <dbReference type="NCBI Taxonomy" id="2527979"/>
    <lineage>
        <taxon>Bacteria</taxon>
        <taxon>Pseudomonadati</taxon>
        <taxon>Planctomycetota</taxon>
        <taxon>Planctomycetia</taxon>
        <taxon>Pirellulales</taxon>
        <taxon>Pirellulaceae</taxon>
        <taxon>Stieleria</taxon>
    </lineage>
</organism>
<feature type="domain" description="EF-hand" evidence="4">
    <location>
        <begin position="55"/>
        <end position="70"/>
    </location>
</feature>
<dbReference type="Pfam" id="PF13202">
    <property type="entry name" value="EF-hand_5"/>
    <property type="match status" value="2"/>
</dbReference>
<dbReference type="PANTHER" id="PTHR43143:SF1">
    <property type="entry name" value="SERINE_THREONINE-PROTEIN PHOSPHATASE CPPED1"/>
    <property type="match status" value="1"/>
</dbReference>
<dbReference type="SUPFAM" id="SSF56300">
    <property type="entry name" value="Metallo-dependent phosphatases"/>
    <property type="match status" value="1"/>
</dbReference>